<reference evidence="7" key="1">
    <citation type="submission" date="2021-03" db="EMBL/GenBank/DDBJ databases">
        <authorList>
            <person name="Palmer J.M."/>
        </authorList>
    </citation>
    <scope>NUCLEOTIDE SEQUENCE</scope>
    <source>
        <strain evidence="7">ARV_011</strain>
    </source>
</reference>
<evidence type="ECO:0000256" key="1">
    <source>
        <dbReference type="ARBA" id="ARBA00001936"/>
    </source>
</evidence>
<comment type="cofactor">
    <cofactor evidence="1">
        <name>Mn(2+)</name>
        <dbReference type="ChEBI" id="CHEBI:29035"/>
    </cofactor>
</comment>
<dbReference type="SUPFAM" id="SSF53092">
    <property type="entry name" value="Creatinase/prolidase N-terminal domain"/>
    <property type="match status" value="1"/>
</dbReference>
<keyword evidence="8" id="KW-1185">Reference proteome</keyword>
<dbReference type="Pfam" id="PF00557">
    <property type="entry name" value="Peptidase_M24"/>
    <property type="match status" value="1"/>
</dbReference>
<keyword evidence="4" id="KW-0378">Hydrolase</keyword>
<sequence>MSQLESLKGRKYPSKEHASRVLGHYVEKTSKDKSEFAFYIAGEAEVLIPYCDQTKPFRQNRYFFYLSGCNIPGSHVLYYGDSDKLVLYLPDVDKEDIMWSGLPTSIDEAYAKYDVDEVKFGHDLELDLSLLVAGKVSVLTTDINDFNKLFSPHLTLGGDDFFYALDESRLIKDQYELELMRHAARITDNCHLAVMSAIPIETEETHIHAEFTYHALRQGSKAQAYDPICCSGTSCSTLHYVKNDQPITAEKHSILIDAGAEWENYASDVTRCFPINGDWKEEHLAIYNIVLRMQNVTKEMIKPGASWEEIHLTAHRVMIEEFLNLGIFKKEYSVQELFDAKMSARFFPHGLGHLLGMDTHDVGGNPNYSDPDPLLQYLRLRRPLQAGMTLTDEPGVYFLPFLLEDVLNDPSKNKYIDRPVLDKYWYVGGVRIEDDLLVTDTGYENFTKITNDPKEITEIIKKGLAKGKEGFHIVI</sequence>
<evidence type="ECO:0000256" key="2">
    <source>
        <dbReference type="ARBA" id="ARBA00008766"/>
    </source>
</evidence>
<dbReference type="Pfam" id="PF05195">
    <property type="entry name" value="AMP_N"/>
    <property type="match status" value="1"/>
</dbReference>
<comment type="caution">
    <text evidence="7">The sequence shown here is derived from an EMBL/GenBank/DDBJ whole genome shotgun (WGS) entry which is preliminary data.</text>
</comment>
<dbReference type="Gene3D" id="3.40.350.10">
    <property type="entry name" value="Creatinase/prolidase N-terminal domain"/>
    <property type="match status" value="1"/>
</dbReference>
<dbReference type="CDD" id="cd01087">
    <property type="entry name" value="Prolidase"/>
    <property type="match status" value="1"/>
</dbReference>
<accession>A0A9P8AHH6</accession>
<dbReference type="Proteomes" id="UP000790833">
    <property type="component" value="Unassembled WGS sequence"/>
</dbReference>
<dbReference type="PANTHER" id="PTHR43226:SF1">
    <property type="entry name" value="XAA-PRO DIPEPTIDASE"/>
    <property type="match status" value="1"/>
</dbReference>
<dbReference type="RefSeq" id="XP_043048072.1">
    <property type="nucleotide sequence ID" value="XM_043192408.1"/>
</dbReference>
<evidence type="ECO:0000256" key="3">
    <source>
        <dbReference type="ARBA" id="ARBA00022723"/>
    </source>
</evidence>
<dbReference type="InterPro" id="IPR052433">
    <property type="entry name" value="X-Pro_dipept-like"/>
</dbReference>
<dbReference type="GO" id="GO:0006508">
    <property type="term" value="P:proteolysis"/>
    <property type="evidence" value="ECO:0007669"/>
    <property type="project" value="TreeGrafter"/>
</dbReference>
<dbReference type="InterPro" id="IPR000994">
    <property type="entry name" value="Pept_M24"/>
</dbReference>
<evidence type="ECO:0000259" key="6">
    <source>
        <dbReference type="SMART" id="SM01011"/>
    </source>
</evidence>
<dbReference type="InterPro" id="IPR036005">
    <property type="entry name" value="Creatinase/aminopeptidase-like"/>
</dbReference>
<dbReference type="GO" id="GO:0070006">
    <property type="term" value="F:metalloaminopeptidase activity"/>
    <property type="evidence" value="ECO:0007669"/>
    <property type="project" value="InterPro"/>
</dbReference>
<protein>
    <recommendedName>
        <fullName evidence="6">Aminopeptidase P N-terminal domain-containing protein</fullName>
    </recommendedName>
</protein>
<dbReference type="GeneID" id="66114991"/>
<gene>
    <name evidence="7" type="ORF">KQ657_001617</name>
</gene>
<dbReference type="AlphaFoldDB" id="A0A9P8AHH6"/>
<dbReference type="EMBL" id="JAHMUF010000017">
    <property type="protein sequence ID" value="KAG7192522.1"/>
    <property type="molecule type" value="Genomic_DNA"/>
</dbReference>
<dbReference type="InterPro" id="IPR007865">
    <property type="entry name" value="Aminopep_P_N"/>
</dbReference>
<dbReference type="SUPFAM" id="SSF55920">
    <property type="entry name" value="Creatinase/aminopeptidase"/>
    <property type="match status" value="1"/>
</dbReference>
<dbReference type="SMART" id="SM01011">
    <property type="entry name" value="AMP_N"/>
    <property type="match status" value="1"/>
</dbReference>
<organism evidence="7 8">
    <name type="scientific">Scheffersomyces spartinae</name>
    <dbReference type="NCBI Taxonomy" id="45513"/>
    <lineage>
        <taxon>Eukaryota</taxon>
        <taxon>Fungi</taxon>
        <taxon>Dikarya</taxon>
        <taxon>Ascomycota</taxon>
        <taxon>Saccharomycotina</taxon>
        <taxon>Pichiomycetes</taxon>
        <taxon>Debaryomycetaceae</taxon>
        <taxon>Scheffersomyces</taxon>
    </lineage>
</organism>
<evidence type="ECO:0000256" key="4">
    <source>
        <dbReference type="ARBA" id="ARBA00022801"/>
    </source>
</evidence>
<name>A0A9P8AHH6_9ASCO</name>
<evidence type="ECO:0000256" key="5">
    <source>
        <dbReference type="ARBA" id="ARBA00023211"/>
    </source>
</evidence>
<dbReference type="GO" id="GO:0030145">
    <property type="term" value="F:manganese ion binding"/>
    <property type="evidence" value="ECO:0007669"/>
    <property type="project" value="InterPro"/>
</dbReference>
<keyword evidence="5" id="KW-0464">Manganese</keyword>
<dbReference type="PANTHER" id="PTHR43226">
    <property type="entry name" value="XAA-PRO AMINOPEPTIDASE 3"/>
    <property type="match status" value="1"/>
</dbReference>
<evidence type="ECO:0000313" key="7">
    <source>
        <dbReference type="EMBL" id="KAG7192522.1"/>
    </source>
</evidence>
<comment type="similarity">
    <text evidence="2">Belongs to the peptidase M24B family.</text>
</comment>
<evidence type="ECO:0000313" key="8">
    <source>
        <dbReference type="Proteomes" id="UP000790833"/>
    </source>
</evidence>
<proteinExistence type="inferred from homology"/>
<keyword evidence="3" id="KW-0479">Metal-binding</keyword>
<dbReference type="InterPro" id="IPR029149">
    <property type="entry name" value="Creatin/AminoP/Spt16_N"/>
</dbReference>
<dbReference type="OrthoDB" id="10261878at2759"/>
<feature type="domain" description="Aminopeptidase P N-terminal" evidence="6">
    <location>
        <begin position="12"/>
        <end position="147"/>
    </location>
</feature>
<dbReference type="Gene3D" id="3.90.230.10">
    <property type="entry name" value="Creatinase/methionine aminopeptidase superfamily"/>
    <property type="match status" value="1"/>
</dbReference>